<dbReference type="InterPro" id="IPR017938">
    <property type="entry name" value="Riboflavin_synthase-like_b-brl"/>
</dbReference>
<evidence type="ECO:0000256" key="4">
    <source>
        <dbReference type="ARBA" id="ARBA00022630"/>
    </source>
</evidence>
<dbReference type="OrthoDB" id="432685at2759"/>
<dbReference type="EMBL" id="MVGC01000088">
    <property type="protein sequence ID" value="RJE24242.1"/>
    <property type="molecule type" value="Genomic_DNA"/>
</dbReference>
<dbReference type="Pfam" id="PF00970">
    <property type="entry name" value="FAD_binding_6"/>
    <property type="match status" value="1"/>
</dbReference>
<reference evidence="13" key="1">
    <citation type="submission" date="2017-02" db="EMBL/GenBank/DDBJ databases">
        <authorList>
            <person name="Tafer H."/>
            <person name="Lopandic K."/>
        </authorList>
    </citation>
    <scope>NUCLEOTIDE SEQUENCE [LARGE SCALE GENOMIC DNA]</scope>
    <source>
        <strain evidence="13">CBS 366.77</strain>
    </source>
</reference>
<keyword evidence="13" id="KW-1185">Reference proteome</keyword>
<dbReference type="CDD" id="cd06183">
    <property type="entry name" value="cyt_b5_reduct_like"/>
    <property type="match status" value="1"/>
</dbReference>
<dbReference type="GO" id="GO:0005741">
    <property type="term" value="C:mitochondrial outer membrane"/>
    <property type="evidence" value="ECO:0007669"/>
    <property type="project" value="UniProtKB-SubCell"/>
</dbReference>
<dbReference type="PRINTS" id="PR00406">
    <property type="entry name" value="CYTB5RDTASE"/>
</dbReference>
<sequence length="303" mass="33537">MSIGGSASRKVAAAIAAVTATGLGAYYINSYFSRKAYAESDEPPMVFTGRPGLISLPLHSVKTVNHNTKRLVFELPDKDARSGLSLTSSLLTVSRPNGSWIPVIRPYTPISDLSKPGFIELMVKQYPNGKSSTHLHTLQPGQRLSFLASLPGYPWTPNKHSHIYLLAGGAGITPIYQLIQGILQNPKDKTRMTLVFGANTEEDLVLREELDRFKTRFPGRFDVVYTVSGPAEEGKESKYKRGRITEELLRQVMKAPKEEENVKVFVCGPPMMEKALVGRGGWFGGEMGILGRLGYTKEQIYRF</sequence>
<dbReference type="GO" id="GO:0090524">
    <property type="term" value="F:cytochrome-b5 reductase activity, acting on NADH"/>
    <property type="evidence" value="ECO:0007669"/>
    <property type="project" value="UniProtKB-EC"/>
</dbReference>
<proteinExistence type="inferred from homology"/>
<feature type="binding site" evidence="9">
    <location>
        <position position="132"/>
    </location>
    <ligand>
        <name>FAD</name>
        <dbReference type="ChEBI" id="CHEBI:57692"/>
    </ligand>
</feature>
<evidence type="ECO:0000256" key="10">
    <source>
        <dbReference type="RuleBase" id="RU361226"/>
    </source>
</evidence>
<accession>A0A3A2ZM84</accession>
<dbReference type="SUPFAM" id="SSF63380">
    <property type="entry name" value="Riboflavin synthase domain-like"/>
    <property type="match status" value="1"/>
</dbReference>
<dbReference type="SUPFAM" id="SSF52343">
    <property type="entry name" value="Ferredoxin reductase-like, C-terminal NADP-linked domain"/>
    <property type="match status" value="1"/>
</dbReference>
<organism evidence="12 13">
    <name type="scientific">Aspergillus sclerotialis</name>
    <dbReference type="NCBI Taxonomy" id="2070753"/>
    <lineage>
        <taxon>Eukaryota</taxon>
        <taxon>Fungi</taxon>
        <taxon>Dikarya</taxon>
        <taxon>Ascomycota</taxon>
        <taxon>Pezizomycotina</taxon>
        <taxon>Eurotiomycetes</taxon>
        <taxon>Eurotiomycetidae</taxon>
        <taxon>Eurotiales</taxon>
        <taxon>Aspergillaceae</taxon>
        <taxon>Aspergillus</taxon>
        <taxon>Aspergillus subgen. Polypaecilum</taxon>
    </lineage>
</organism>
<dbReference type="InterPro" id="IPR039261">
    <property type="entry name" value="FNR_nucleotide-bd"/>
</dbReference>
<dbReference type="PRINTS" id="PR00371">
    <property type="entry name" value="FPNCR"/>
</dbReference>
<evidence type="ECO:0000313" key="13">
    <source>
        <dbReference type="Proteomes" id="UP000266188"/>
    </source>
</evidence>
<comment type="catalytic activity">
    <reaction evidence="10">
        <text>2 Fe(III)-[cytochrome b5] + NADH = 2 Fe(II)-[cytochrome b5] + NAD(+) + H(+)</text>
        <dbReference type="Rhea" id="RHEA:46680"/>
        <dbReference type="Rhea" id="RHEA-COMP:10438"/>
        <dbReference type="Rhea" id="RHEA-COMP:10439"/>
        <dbReference type="ChEBI" id="CHEBI:15378"/>
        <dbReference type="ChEBI" id="CHEBI:29033"/>
        <dbReference type="ChEBI" id="CHEBI:29034"/>
        <dbReference type="ChEBI" id="CHEBI:57540"/>
        <dbReference type="ChEBI" id="CHEBI:57945"/>
        <dbReference type="EC" id="1.6.2.2"/>
    </reaction>
</comment>
<feature type="domain" description="FAD-binding FR-type" evidence="11">
    <location>
        <begin position="51"/>
        <end position="158"/>
    </location>
</feature>
<gene>
    <name evidence="12" type="ORF">PHISCL_03402</name>
</gene>
<dbReference type="InterPro" id="IPR017927">
    <property type="entry name" value="FAD-bd_FR_type"/>
</dbReference>
<dbReference type="InterPro" id="IPR001834">
    <property type="entry name" value="CBR-like"/>
</dbReference>
<dbReference type="STRING" id="2070753.A0A3A2ZM84"/>
<feature type="binding site" evidence="9">
    <location>
        <position position="173"/>
    </location>
    <ligand>
        <name>FAD</name>
        <dbReference type="ChEBI" id="CHEBI:57692"/>
    </ligand>
</feature>
<evidence type="ECO:0000256" key="5">
    <source>
        <dbReference type="ARBA" id="ARBA00022827"/>
    </source>
</evidence>
<feature type="binding site" evidence="9">
    <location>
        <position position="106"/>
    </location>
    <ligand>
        <name>FAD</name>
        <dbReference type="ChEBI" id="CHEBI:57692"/>
    </ligand>
</feature>
<comment type="subcellular location">
    <subcellularLocation>
        <location evidence="2">Mitochondrion outer membrane</location>
        <topology evidence="2">Single-pass membrane protein</topology>
    </subcellularLocation>
</comment>
<dbReference type="Gene3D" id="2.40.30.10">
    <property type="entry name" value="Translation factors"/>
    <property type="match status" value="1"/>
</dbReference>
<comment type="caution">
    <text evidence="12">The sequence shown here is derived from an EMBL/GenBank/DDBJ whole genome shotgun (WGS) entry which is preliminary data.</text>
</comment>
<evidence type="ECO:0000256" key="8">
    <source>
        <dbReference type="ARBA" id="ARBA00023136"/>
    </source>
</evidence>
<dbReference type="PANTHER" id="PTHR19370:SF101">
    <property type="entry name" value="NADH-CYTOCHROME B5 REDUCTASE"/>
    <property type="match status" value="1"/>
</dbReference>
<evidence type="ECO:0000313" key="12">
    <source>
        <dbReference type="EMBL" id="RJE24242.1"/>
    </source>
</evidence>
<feature type="binding site" evidence="9">
    <location>
        <position position="107"/>
    </location>
    <ligand>
        <name>FAD</name>
        <dbReference type="ChEBI" id="CHEBI:57692"/>
    </ligand>
</feature>
<feature type="binding site" evidence="9">
    <location>
        <position position="130"/>
    </location>
    <ligand>
        <name>FAD</name>
        <dbReference type="ChEBI" id="CHEBI:57692"/>
    </ligand>
</feature>
<feature type="binding site" evidence="9">
    <location>
        <position position="105"/>
    </location>
    <ligand>
        <name>FAD</name>
        <dbReference type="ChEBI" id="CHEBI:57692"/>
    </ligand>
</feature>
<evidence type="ECO:0000256" key="9">
    <source>
        <dbReference type="PIRSR" id="PIRSR601834-1"/>
    </source>
</evidence>
<evidence type="ECO:0000259" key="11">
    <source>
        <dbReference type="PROSITE" id="PS51384"/>
    </source>
</evidence>
<dbReference type="Pfam" id="PF00175">
    <property type="entry name" value="NAD_binding_1"/>
    <property type="match status" value="1"/>
</dbReference>
<evidence type="ECO:0000256" key="3">
    <source>
        <dbReference type="ARBA" id="ARBA00006105"/>
    </source>
</evidence>
<comment type="similarity">
    <text evidence="3 10">Belongs to the flavoprotein pyridine nucleotide cytochrome reductase family.</text>
</comment>
<keyword evidence="5 9" id="KW-0274">FAD</keyword>
<feature type="binding site" evidence="9">
    <location>
        <position position="124"/>
    </location>
    <ligand>
        <name>FAD</name>
        <dbReference type="ChEBI" id="CHEBI:57692"/>
    </ligand>
</feature>
<dbReference type="Proteomes" id="UP000266188">
    <property type="component" value="Unassembled WGS sequence"/>
</dbReference>
<keyword evidence="6 10" id="KW-0560">Oxidoreductase</keyword>
<dbReference type="InterPro" id="IPR008333">
    <property type="entry name" value="Cbr1-like_FAD-bd_dom"/>
</dbReference>
<keyword evidence="7 10" id="KW-0520">NAD</keyword>
<evidence type="ECO:0000256" key="1">
    <source>
        <dbReference type="ARBA" id="ARBA00001974"/>
    </source>
</evidence>
<evidence type="ECO:0000256" key="2">
    <source>
        <dbReference type="ARBA" id="ARBA00004572"/>
    </source>
</evidence>
<keyword evidence="4 9" id="KW-0285">Flavoprotein</keyword>
<evidence type="ECO:0000256" key="7">
    <source>
        <dbReference type="ARBA" id="ARBA00023027"/>
    </source>
</evidence>
<dbReference type="GO" id="GO:0006696">
    <property type="term" value="P:ergosterol biosynthetic process"/>
    <property type="evidence" value="ECO:0007669"/>
    <property type="project" value="TreeGrafter"/>
</dbReference>
<dbReference type="PANTHER" id="PTHR19370">
    <property type="entry name" value="NADH-CYTOCHROME B5 REDUCTASE"/>
    <property type="match status" value="1"/>
</dbReference>
<dbReference type="Gene3D" id="3.40.50.80">
    <property type="entry name" value="Nucleotide-binding domain of ferredoxin-NADP reductase (FNR) module"/>
    <property type="match status" value="1"/>
</dbReference>
<name>A0A3A2ZM84_9EURO</name>
<keyword evidence="8" id="KW-0472">Membrane</keyword>
<dbReference type="PROSITE" id="PS51384">
    <property type="entry name" value="FAD_FR"/>
    <property type="match status" value="1"/>
</dbReference>
<dbReference type="FunFam" id="3.40.50.80:FF:000009">
    <property type="entry name" value="NADH-cytochrome b5 reductase"/>
    <property type="match status" value="1"/>
</dbReference>
<protein>
    <recommendedName>
        <fullName evidence="10">NADH-cytochrome b5 reductase</fullName>
        <ecNumber evidence="10">1.6.2.2</ecNumber>
    </recommendedName>
</protein>
<dbReference type="EC" id="1.6.2.2" evidence="10"/>
<evidence type="ECO:0000256" key="6">
    <source>
        <dbReference type="ARBA" id="ARBA00023002"/>
    </source>
</evidence>
<dbReference type="InterPro" id="IPR001709">
    <property type="entry name" value="Flavoprot_Pyr_Nucl_cyt_Rdtase"/>
</dbReference>
<comment type="cofactor">
    <cofactor evidence="1 9 10">
        <name>FAD</name>
        <dbReference type="ChEBI" id="CHEBI:57692"/>
    </cofactor>
</comment>
<dbReference type="InterPro" id="IPR001433">
    <property type="entry name" value="OxRdtase_FAD/NAD-bd"/>
</dbReference>
<dbReference type="AlphaFoldDB" id="A0A3A2ZM84"/>